<comment type="caution">
    <text evidence="1">The sequence shown here is derived from an EMBL/GenBank/DDBJ whole genome shotgun (WGS) entry which is preliminary data.</text>
</comment>
<evidence type="ECO:0000313" key="1">
    <source>
        <dbReference type="EMBL" id="GFC85680.1"/>
    </source>
</evidence>
<sequence>APERGAGAATRRGLVQPAVFSERFVSPRGAELAAGLQRKPVLYQCLWRGHPRISAVYRVRGLPPRAKLLQDSLWPDQSVLKSQELAAPQLPPPSF</sequence>
<proteinExistence type="predicted"/>
<feature type="non-terminal residue" evidence="1">
    <location>
        <position position="1"/>
    </location>
</feature>
<dbReference type="AlphaFoldDB" id="A0A699RGU7"/>
<gene>
    <name evidence="1" type="ORF">Tci_857650</name>
</gene>
<protein>
    <submittedName>
        <fullName evidence="1">Uncharacterized protein</fullName>
    </submittedName>
</protein>
<accession>A0A699RGU7</accession>
<dbReference type="EMBL" id="BKCJ011101287">
    <property type="protein sequence ID" value="GFC85680.1"/>
    <property type="molecule type" value="Genomic_DNA"/>
</dbReference>
<organism evidence="1">
    <name type="scientific">Tanacetum cinerariifolium</name>
    <name type="common">Dalmatian daisy</name>
    <name type="synonym">Chrysanthemum cinerariifolium</name>
    <dbReference type="NCBI Taxonomy" id="118510"/>
    <lineage>
        <taxon>Eukaryota</taxon>
        <taxon>Viridiplantae</taxon>
        <taxon>Streptophyta</taxon>
        <taxon>Embryophyta</taxon>
        <taxon>Tracheophyta</taxon>
        <taxon>Spermatophyta</taxon>
        <taxon>Magnoliopsida</taxon>
        <taxon>eudicotyledons</taxon>
        <taxon>Gunneridae</taxon>
        <taxon>Pentapetalae</taxon>
        <taxon>asterids</taxon>
        <taxon>campanulids</taxon>
        <taxon>Asterales</taxon>
        <taxon>Asteraceae</taxon>
        <taxon>Asteroideae</taxon>
        <taxon>Anthemideae</taxon>
        <taxon>Anthemidinae</taxon>
        <taxon>Tanacetum</taxon>
    </lineage>
</organism>
<name>A0A699RGU7_TANCI</name>
<reference evidence="1" key="1">
    <citation type="journal article" date="2019" name="Sci. Rep.">
        <title>Draft genome of Tanacetum cinerariifolium, the natural source of mosquito coil.</title>
        <authorList>
            <person name="Yamashiro T."/>
            <person name="Shiraishi A."/>
            <person name="Satake H."/>
            <person name="Nakayama K."/>
        </authorList>
    </citation>
    <scope>NUCLEOTIDE SEQUENCE</scope>
</reference>